<name>A0A1W1HCS6_9BACT</name>
<accession>A0A1W1HCS6</accession>
<feature type="modified residue" description="4-aspartylphosphate" evidence="1">
    <location>
        <position position="57"/>
    </location>
</feature>
<evidence type="ECO:0000313" key="3">
    <source>
        <dbReference type="EMBL" id="SLM30212.1"/>
    </source>
</evidence>
<gene>
    <name evidence="3" type="ORF">MTBBW1_2140007</name>
</gene>
<organism evidence="3 4">
    <name type="scientific">Desulfamplus magnetovallimortis</name>
    <dbReference type="NCBI Taxonomy" id="1246637"/>
    <lineage>
        <taxon>Bacteria</taxon>
        <taxon>Pseudomonadati</taxon>
        <taxon>Thermodesulfobacteriota</taxon>
        <taxon>Desulfobacteria</taxon>
        <taxon>Desulfobacterales</taxon>
        <taxon>Desulfobacteraceae</taxon>
        <taxon>Desulfamplus</taxon>
    </lineage>
</organism>
<proteinExistence type="predicted"/>
<feature type="domain" description="Response regulatory" evidence="2">
    <location>
        <begin position="6"/>
        <end position="120"/>
    </location>
</feature>
<dbReference type="PANTHER" id="PTHR45526:SF1">
    <property type="entry name" value="TRANSCRIPTIONAL REGULATORY PROTEIN DCUR-RELATED"/>
    <property type="match status" value="1"/>
</dbReference>
<evidence type="ECO:0000259" key="2">
    <source>
        <dbReference type="PROSITE" id="PS50110"/>
    </source>
</evidence>
<dbReference type="OrthoDB" id="1490554at2"/>
<dbReference type="InterPro" id="IPR011006">
    <property type="entry name" value="CheY-like_superfamily"/>
</dbReference>
<dbReference type="Pfam" id="PF00072">
    <property type="entry name" value="Response_reg"/>
    <property type="match status" value="1"/>
</dbReference>
<evidence type="ECO:0000313" key="4">
    <source>
        <dbReference type="Proteomes" id="UP000191931"/>
    </source>
</evidence>
<dbReference type="Proteomes" id="UP000191931">
    <property type="component" value="Unassembled WGS sequence"/>
</dbReference>
<dbReference type="STRING" id="1246637.MTBBW1_2140007"/>
<dbReference type="PANTHER" id="PTHR45526">
    <property type="entry name" value="TRANSCRIPTIONAL REGULATORY PROTEIN DPIA"/>
    <property type="match status" value="1"/>
</dbReference>
<evidence type="ECO:0000256" key="1">
    <source>
        <dbReference type="PROSITE-ProRule" id="PRU00169"/>
    </source>
</evidence>
<dbReference type="AlphaFoldDB" id="A0A1W1HCS6"/>
<dbReference type="GO" id="GO:0000156">
    <property type="term" value="F:phosphorelay response regulator activity"/>
    <property type="evidence" value="ECO:0007669"/>
    <property type="project" value="TreeGrafter"/>
</dbReference>
<protein>
    <submittedName>
        <fullName evidence="3">Putative transcriptional regulatory protein YehT</fullName>
    </submittedName>
</protein>
<keyword evidence="1" id="KW-0597">Phosphoprotein</keyword>
<keyword evidence="4" id="KW-1185">Reference proteome</keyword>
<dbReference type="RefSeq" id="WP_080807863.1">
    <property type="nucleotide sequence ID" value="NZ_LT828558.1"/>
</dbReference>
<dbReference type="EMBL" id="FWEV01000129">
    <property type="protein sequence ID" value="SLM30212.1"/>
    <property type="molecule type" value="Genomic_DNA"/>
</dbReference>
<reference evidence="3 4" key="1">
    <citation type="submission" date="2017-03" db="EMBL/GenBank/DDBJ databases">
        <authorList>
            <person name="Afonso C.L."/>
            <person name="Miller P.J."/>
            <person name="Scott M.A."/>
            <person name="Spackman E."/>
            <person name="Goraichik I."/>
            <person name="Dimitrov K.M."/>
            <person name="Suarez D.L."/>
            <person name="Swayne D.E."/>
        </authorList>
    </citation>
    <scope>NUCLEOTIDE SEQUENCE [LARGE SCALE GENOMIC DNA]</scope>
    <source>
        <strain evidence="3">PRJEB14757</strain>
    </source>
</reference>
<dbReference type="InterPro" id="IPR051271">
    <property type="entry name" value="2C-system_Tx_regulators"/>
</dbReference>
<sequence length="210" mass="23796">MEPQIKVIIADDEPHARENMGILLSVYPEIKIVGESNSFESTCAIVSKTEPDALFLDIQMPGGDGFDVVNKLNEYDFLPIIVFVTAFDHYALRAFEINALDYLLKPINRDRISQTLERIKQNFTTLSKSDNLCFTSADLSPFSQKKIQVTERSLEKIDILNVSLNDKVLLNQSSKQFFINVKDISLIKAQGNNTNMVIFGKKNNFQSKKI</sequence>
<dbReference type="InterPro" id="IPR001789">
    <property type="entry name" value="Sig_transdc_resp-reg_receiver"/>
</dbReference>
<dbReference type="Gene3D" id="3.40.50.2300">
    <property type="match status" value="1"/>
</dbReference>
<dbReference type="PROSITE" id="PS50110">
    <property type="entry name" value="RESPONSE_REGULATORY"/>
    <property type="match status" value="1"/>
</dbReference>
<dbReference type="SUPFAM" id="SSF52172">
    <property type="entry name" value="CheY-like"/>
    <property type="match status" value="1"/>
</dbReference>
<dbReference type="SMART" id="SM00448">
    <property type="entry name" value="REC"/>
    <property type="match status" value="1"/>
</dbReference>